<feature type="transmembrane region" description="Helical" evidence="2">
    <location>
        <begin position="16"/>
        <end position="36"/>
    </location>
</feature>
<organism evidence="4 5">
    <name type="scientific">Actinomadura vinacea</name>
    <dbReference type="NCBI Taxonomy" id="115336"/>
    <lineage>
        <taxon>Bacteria</taxon>
        <taxon>Bacillati</taxon>
        <taxon>Actinomycetota</taxon>
        <taxon>Actinomycetes</taxon>
        <taxon>Streptosporangiales</taxon>
        <taxon>Thermomonosporaceae</taxon>
        <taxon>Actinomadura</taxon>
    </lineage>
</organism>
<sequence length="154" mass="16023">MVLAGIALAGALLSRWLDLGVLAGAGFLAGCVLAALATRPADLLTLAVSPPAVFLAVTVLAEIVTTLGEPSPVRGVAVGLLTALASTAPWLFGGTLLTLLITVPRGLPANVRELRDRLAGSRLFEQEENENPVRWEEPPAGGRGRRRLSPDEAD</sequence>
<dbReference type="Proteomes" id="UP001501231">
    <property type="component" value="Unassembled WGS sequence"/>
</dbReference>
<protein>
    <recommendedName>
        <fullName evidence="3">DUF6542 domain-containing protein</fullName>
    </recommendedName>
</protein>
<keyword evidence="2" id="KW-1133">Transmembrane helix</keyword>
<feature type="transmembrane region" description="Helical" evidence="2">
    <location>
        <begin position="76"/>
        <end position="103"/>
    </location>
</feature>
<evidence type="ECO:0000259" key="3">
    <source>
        <dbReference type="Pfam" id="PF20177"/>
    </source>
</evidence>
<gene>
    <name evidence="4" type="ORF">GCM10010191_36120</name>
</gene>
<keyword evidence="2" id="KW-0472">Membrane</keyword>
<dbReference type="InterPro" id="IPR046672">
    <property type="entry name" value="DUF6542"/>
</dbReference>
<reference evidence="5" key="1">
    <citation type="journal article" date="2019" name="Int. J. Syst. Evol. Microbiol.">
        <title>The Global Catalogue of Microorganisms (GCM) 10K type strain sequencing project: providing services to taxonomists for standard genome sequencing and annotation.</title>
        <authorList>
            <consortium name="The Broad Institute Genomics Platform"/>
            <consortium name="The Broad Institute Genome Sequencing Center for Infectious Disease"/>
            <person name="Wu L."/>
            <person name="Ma J."/>
        </authorList>
    </citation>
    <scope>NUCLEOTIDE SEQUENCE [LARGE SCALE GENOMIC DNA]</scope>
    <source>
        <strain evidence="5">JCM 3325</strain>
    </source>
</reference>
<evidence type="ECO:0000256" key="2">
    <source>
        <dbReference type="SAM" id="Phobius"/>
    </source>
</evidence>
<keyword evidence="2" id="KW-0812">Transmembrane</keyword>
<evidence type="ECO:0000313" key="5">
    <source>
        <dbReference type="Proteomes" id="UP001501231"/>
    </source>
</evidence>
<feature type="transmembrane region" description="Helical" evidence="2">
    <location>
        <begin position="43"/>
        <end position="64"/>
    </location>
</feature>
<evidence type="ECO:0000256" key="1">
    <source>
        <dbReference type="SAM" id="MobiDB-lite"/>
    </source>
</evidence>
<dbReference type="Pfam" id="PF20177">
    <property type="entry name" value="DUF6542"/>
    <property type="match status" value="1"/>
</dbReference>
<proteinExistence type="predicted"/>
<dbReference type="EMBL" id="BAAARW010000012">
    <property type="protein sequence ID" value="GAA2421454.1"/>
    <property type="molecule type" value="Genomic_DNA"/>
</dbReference>
<evidence type="ECO:0000313" key="4">
    <source>
        <dbReference type="EMBL" id="GAA2421454.1"/>
    </source>
</evidence>
<accession>A0ABP5W6Y8</accession>
<comment type="caution">
    <text evidence="4">The sequence shown here is derived from an EMBL/GenBank/DDBJ whole genome shotgun (WGS) entry which is preliminary data.</text>
</comment>
<feature type="region of interest" description="Disordered" evidence="1">
    <location>
        <begin position="125"/>
        <end position="154"/>
    </location>
</feature>
<name>A0ABP5W6Y8_9ACTN</name>
<keyword evidence="5" id="KW-1185">Reference proteome</keyword>
<feature type="domain" description="DUF6542" evidence="3">
    <location>
        <begin position="2"/>
        <end position="108"/>
    </location>
</feature>